<evidence type="ECO:0000313" key="1">
    <source>
        <dbReference type="EMBL" id="TNN69464.1"/>
    </source>
</evidence>
<keyword evidence="2" id="KW-1185">Reference proteome</keyword>
<reference evidence="1 2" key="1">
    <citation type="submission" date="2019-03" db="EMBL/GenBank/DDBJ databases">
        <title>First draft genome of Liparis tanakae, snailfish: a comprehensive survey of snailfish specific genes.</title>
        <authorList>
            <person name="Kim W."/>
            <person name="Song I."/>
            <person name="Jeong J.-H."/>
            <person name="Kim D."/>
            <person name="Kim S."/>
            <person name="Ryu S."/>
            <person name="Song J.Y."/>
            <person name="Lee S.K."/>
        </authorList>
    </citation>
    <scope>NUCLEOTIDE SEQUENCE [LARGE SCALE GENOMIC DNA]</scope>
    <source>
        <tissue evidence="1">Muscle</tissue>
    </source>
</reference>
<sequence length="98" mass="10618">MSTSVLTGSPGVGVFEGEGEAVVDSCQLDDGILYYHPVGVLRHAIGDDEPLKLQLELTVGVFRQRLRFKPAQPEIGILVSVDEELEGADLVEEQQIVV</sequence>
<gene>
    <name evidence="1" type="ORF">EYF80_020298</name>
</gene>
<proteinExistence type="predicted"/>
<dbReference type="AlphaFoldDB" id="A0A4Z2HWS6"/>
<dbReference type="Proteomes" id="UP000314294">
    <property type="component" value="Unassembled WGS sequence"/>
</dbReference>
<comment type="caution">
    <text evidence="1">The sequence shown here is derived from an EMBL/GenBank/DDBJ whole genome shotgun (WGS) entry which is preliminary data.</text>
</comment>
<evidence type="ECO:0000313" key="2">
    <source>
        <dbReference type="Proteomes" id="UP000314294"/>
    </source>
</evidence>
<protein>
    <submittedName>
        <fullName evidence="1">Uncharacterized protein</fullName>
    </submittedName>
</protein>
<dbReference type="EMBL" id="SRLO01000175">
    <property type="protein sequence ID" value="TNN69464.1"/>
    <property type="molecule type" value="Genomic_DNA"/>
</dbReference>
<name>A0A4Z2HWS6_9TELE</name>
<organism evidence="1 2">
    <name type="scientific">Liparis tanakae</name>
    <name type="common">Tanaka's snailfish</name>
    <dbReference type="NCBI Taxonomy" id="230148"/>
    <lineage>
        <taxon>Eukaryota</taxon>
        <taxon>Metazoa</taxon>
        <taxon>Chordata</taxon>
        <taxon>Craniata</taxon>
        <taxon>Vertebrata</taxon>
        <taxon>Euteleostomi</taxon>
        <taxon>Actinopterygii</taxon>
        <taxon>Neopterygii</taxon>
        <taxon>Teleostei</taxon>
        <taxon>Neoteleostei</taxon>
        <taxon>Acanthomorphata</taxon>
        <taxon>Eupercaria</taxon>
        <taxon>Perciformes</taxon>
        <taxon>Cottioidei</taxon>
        <taxon>Cottales</taxon>
        <taxon>Liparidae</taxon>
        <taxon>Liparis</taxon>
    </lineage>
</organism>
<accession>A0A4Z2HWS6</accession>